<feature type="domain" description="Tyrosine-protein phosphatase" evidence="5">
    <location>
        <begin position="3"/>
        <end position="145"/>
    </location>
</feature>
<evidence type="ECO:0000256" key="3">
    <source>
        <dbReference type="ARBA" id="ARBA00022801"/>
    </source>
</evidence>
<evidence type="ECO:0000259" key="5">
    <source>
        <dbReference type="PROSITE" id="PS50054"/>
    </source>
</evidence>
<evidence type="ECO:0000313" key="7">
    <source>
        <dbReference type="EMBL" id="CRZ01978.1"/>
    </source>
</evidence>
<keyword evidence="4" id="KW-0904">Protein phosphatase</keyword>
<evidence type="ECO:0000256" key="2">
    <source>
        <dbReference type="ARBA" id="ARBA00013064"/>
    </source>
</evidence>
<organism evidence="7">
    <name type="scientific">Spongospora subterranea</name>
    <dbReference type="NCBI Taxonomy" id="70186"/>
    <lineage>
        <taxon>Eukaryota</taxon>
        <taxon>Sar</taxon>
        <taxon>Rhizaria</taxon>
        <taxon>Endomyxa</taxon>
        <taxon>Phytomyxea</taxon>
        <taxon>Plasmodiophorida</taxon>
        <taxon>Plasmodiophoridae</taxon>
        <taxon>Spongospora</taxon>
    </lineage>
</organism>
<dbReference type="PANTHER" id="PTHR10159:SF519">
    <property type="entry name" value="DUAL SPECIFICITY PROTEIN PHOSPHATASE MPK3"/>
    <property type="match status" value="1"/>
</dbReference>
<protein>
    <recommendedName>
        <fullName evidence="2">protein-tyrosine-phosphatase</fullName>
        <ecNumber evidence="2">3.1.3.48</ecNumber>
    </recommendedName>
</protein>
<dbReference type="SMART" id="SM00195">
    <property type="entry name" value="DSPc"/>
    <property type="match status" value="1"/>
</dbReference>
<dbReference type="Pfam" id="PF00782">
    <property type="entry name" value="DSPc"/>
    <property type="match status" value="1"/>
</dbReference>
<name>A0A0H5QIZ9_9EUKA</name>
<dbReference type="InterPro" id="IPR000340">
    <property type="entry name" value="Dual-sp_phosphatase_cat-dom"/>
</dbReference>
<dbReference type="AlphaFoldDB" id="A0A0H5QIZ9"/>
<dbReference type="Gene3D" id="3.90.190.10">
    <property type="entry name" value="Protein tyrosine phosphatase superfamily"/>
    <property type="match status" value="1"/>
</dbReference>
<dbReference type="PROSITE" id="PS00383">
    <property type="entry name" value="TYR_PHOSPHATASE_1"/>
    <property type="match status" value="1"/>
</dbReference>
<evidence type="ECO:0000256" key="1">
    <source>
        <dbReference type="ARBA" id="ARBA00008601"/>
    </source>
</evidence>
<comment type="similarity">
    <text evidence="1">Belongs to the protein-tyrosine phosphatase family. Non-receptor class dual specificity subfamily.</text>
</comment>
<dbReference type="GO" id="GO:0004725">
    <property type="term" value="F:protein tyrosine phosphatase activity"/>
    <property type="evidence" value="ECO:0007669"/>
    <property type="project" value="UniProtKB-EC"/>
</dbReference>
<dbReference type="GO" id="GO:0043409">
    <property type="term" value="P:negative regulation of MAPK cascade"/>
    <property type="evidence" value="ECO:0007669"/>
    <property type="project" value="TreeGrafter"/>
</dbReference>
<dbReference type="CDD" id="cd14498">
    <property type="entry name" value="DSP"/>
    <property type="match status" value="1"/>
</dbReference>
<keyword evidence="3" id="KW-0378">Hydrolase</keyword>
<dbReference type="GO" id="GO:0005737">
    <property type="term" value="C:cytoplasm"/>
    <property type="evidence" value="ECO:0007669"/>
    <property type="project" value="TreeGrafter"/>
</dbReference>
<dbReference type="EC" id="3.1.3.48" evidence="2"/>
<dbReference type="EMBL" id="HACM01001536">
    <property type="protein sequence ID" value="CRZ01978.1"/>
    <property type="molecule type" value="Transcribed_RNA"/>
</dbReference>
<dbReference type="InterPro" id="IPR000387">
    <property type="entry name" value="Tyr_Pase_dom"/>
</dbReference>
<dbReference type="InterPro" id="IPR016130">
    <property type="entry name" value="Tyr_Pase_AS"/>
</dbReference>
<accession>A0A0H5QIZ9</accession>
<proteinExistence type="inferred from homology"/>
<dbReference type="SUPFAM" id="SSF52799">
    <property type="entry name" value="(Phosphotyrosine protein) phosphatases II"/>
    <property type="match status" value="1"/>
</dbReference>
<evidence type="ECO:0000256" key="4">
    <source>
        <dbReference type="ARBA" id="ARBA00022912"/>
    </source>
</evidence>
<dbReference type="InterPro" id="IPR029021">
    <property type="entry name" value="Prot-tyrosine_phosphatase-like"/>
</dbReference>
<dbReference type="InterPro" id="IPR020422">
    <property type="entry name" value="TYR_PHOSPHATASE_DUAL_dom"/>
</dbReference>
<dbReference type="PROSITE" id="PS50054">
    <property type="entry name" value="TYR_PHOSPHATASE_DUAL"/>
    <property type="match status" value="1"/>
</dbReference>
<dbReference type="PROSITE" id="PS50056">
    <property type="entry name" value="TYR_PHOSPHATASE_2"/>
    <property type="match status" value="1"/>
</dbReference>
<reference evidence="7" key="1">
    <citation type="submission" date="2015-04" db="EMBL/GenBank/DDBJ databases">
        <title>The genome sequence of the plant pathogenic Rhizarian Plasmodiophora brassicae reveals insights in its biotrophic life cycle and the origin of chitin synthesis.</title>
        <authorList>
            <person name="Schwelm A."/>
            <person name="Fogelqvist J."/>
            <person name="Knaust A."/>
            <person name="Julke S."/>
            <person name="Lilja T."/>
            <person name="Dhandapani V."/>
            <person name="Bonilla-Rosso G."/>
            <person name="Karlsson M."/>
            <person name="Shevchenko A."/>
            <person name="Choi S.R."/>
            <person name="Kim H.G."/>
            <person name="Park J.Y."/>
            <person name="Lim Y.P."/>
            <person name="Ludwig-Muller J."/>
            <person name="Dixelius C."/>
        </authorList>
    </citation>
    <scope>NUCLEOTIDE SEQUENCE</scope>
    <source>
        <tissue evidence="7">Potato root galls</tissue>
    </source>
</reference>
<evidence type="ECO:0000259" key="6">
    <source>
        <dbReference type="PROSITE" id="PS50056"/>
    </source>
</evidence>
<dbReference type="PANTHER" id="PTHR10159">
    <property type="entry name" value="DUAL SPECIFICITY PROTEIN PHOSPHATASE"/>
    <property type="match status" value="1"/>
</dbReference>
<sequence>MWKATTIIPGLLYLGNQYDSKQVQALRQFSVSIIINCAEECRNHFPDLFQYKNLVLKDRVDQDISSYFIETCAVIERARQDGQAVLVHCVAGASRSPTICIAYLLQTTSRSLLEIISSIKESRPFICPNRAFLVQLMEFEKSLRSLSESTLPKPKRWAQDVPIMQCQTFLAEKAPGAVFGSVQNCIKAACSKLGLNSVLISLRDFDVIEIRCCFSDQSLNDDAIHDCIMNIPDIIHCQKYLP</sequence>
<feature type="domain" description="Tyrosine specific protein phosphatases" evidence="6">
    <location>
        <begin position="66"/>
        <end position="124"/>
    </location>
</feature>